<gene>
    <name evidence="3" type="ORF">Aau02nite_41820</name>
</gene>
<keyword evidence="4" id="KW-1185">Reference proteome</keyword>
<sequence length="250" mass="26671">MTKSSSAAEWRVTAGLLVLSAVPVIAGASRVAELASGAEATPANARFLAVPLPVVVHIISASLFCLLGALQFHRGLRRRRPRWHRIAGRVLVPCGLAAAGTGLWMTLYYPLPAGDGARFGALGLARLGFGTVMAVAIVLSFLAIRRRDIVRHRAWMIRAYAIGLGAGTQVLTHVPWVLVAGQPGTGTRAVLMIAGWVINVVLAERIIRRRPRPVRSRPGAAVDREHGAGHERGPVAERPRRGLGDLGRIG</sequence>
<organism evidence="3 4">
    <name type="scientific">Actinoplanes auranticolor</name>
    <dbReference type="NCBI Taxonomy" id="47988"/>
    <lineage>
        <taxon>Bacteria</taxon>
        <taxon>Bacillati</taxon>
        <taxon>Actinomycetota</taxon>
        <taxon>Actinomycetes</taxon>
        <taxon>Micromonosporales</taxon>
        <taxon>Micromonosporaceae</taxon>
        <taxon>Actinoplanes</taxon>
    </lineage>
</organism>
<evidence type="ECO:0000256" key="1">
    <source>
        <dbReference type="SAM" id="MobiDB-lite"/>
    </source>
</evidence>
<dbReference type="Pfam" id="PF10067">
    <property type="entry name" value="DUF2306"/>
    <property type="match status" value="1"/>
</dbReference>
<keyword evidence="2" id="KW-0472">Membrane</keyword>
<protein>
    <submittedName>
        <fullName evidence="3">Membrane protein</fullName>
    </submittedName>
</protein>
<proteinExistence type="predicted"/>
<dbReference type="InterPro" id="IPR018750">
    <property type="entry name" value="DUF2306_membrane"/>
</dbReference>
<dbReference type="AlphaFoldDB" id="A0A919VLH5"/>
<keyword evidence="2" id="KW-0812">Transmembrane</keyword>
<evidence type="ECO:0000256" key="2">
    <source>
        <dbReference type="SAM" id="Phobius"/>
    </source>
</evidence>
<feature type="transmembrane region" description="Helical" evidence="2">
    <location>
        <begin position="50"/>
        <end position="70"/>
    </location>
</feature>
<evidence type="ECO:0000313" key="3">
    <source>
        <dbReference type="EMBL" id="GIM70614.1"/>
    </source>
</evidence>
<evidence type="ECO:0000313" key="4">
    <source>
        <dbReference type="Proteomes" id="UP000681340"/>
    </source>
</evidence>
<feature type="transmembrane region" description="Helical" evidence="2">
    <location>
        <begin position="189"/>
        <end position="207"/>
    </location>
</feature>
<feature type="compositionally biased region" description="Basic and acidic residues" evidence="1">
    <location>
        <begin position="222"/>
        <end position="243"/>
    </location>
</feature>
<feature type="transmembrane region" description="Helical" evidence="2">
    <location>
        <begin position="156"/>
        <end position="177"/>
    </location>
</feature>
<name>A0A919VLH5_9ACTN</name>
<keyword evidence="2" id="KW-1133">Transmembrane helix</keyword>
<feature type="transmembrane region" description="Helical" evidence="2">
    <location>
        <begin position="123"/>
        <end position="144"/>
    </location>
</feature>
<feature type="transmembrane region" description="Helical" evidence="2">
    <location>
        <begin position="90"/>
        <end position="111"/>
    </location>
</feature>
<reference evidence="3" key="1">
    <citation type="submission" date="2021-03" db="EMBL/GenBank/DDBJ databases">
        <title>Whole genome shotgun sequence of Actinoplanes auranticolor NBRC 12245.</title>
        <authorList>
            <person name="Komaki H."/>
            <person name="Tamura T."/>
        </authorList>
    </citation>
    <scope>NUCLEOTIDE SEQUENCE</scope>
    <source>
        <strain evidence="3">NBRC 12245</strain>
    </source>
</reference>
<accession>A0A919VLH5</accession>
<dbReference type="Proteomes" id="UP000681340">
    <property type="component" value="Unassembled WGS sequence"/>
</dbReference>
<dbReference type="EMBL" id="BOQL01000032">
    <property type="protein sequence ID" value="GIM70614.1"/>
    <property type="molecule type" value="Genomic_DNA"/>
</dbReference>
<feature type="region of interest" description="Disordered" evidence="1">
    <location>
        <begin position="214"/>
        <end position="250"/>
    </location>
</feature>
<comment type="caution">
    <text evidence="3">The sequence shown here is derived from an EMBL/GenBank/DDBJ whole genome shotgun (WGS) entry which is preliminary data.</text>
</comment>